<dbReference type="RefSeq" id="XP_009023105.1">
    <property type="nucleotide sequence ID" value="XM_009024857.1"/>
</dbReference>
<dbReference type="EnsemblMetazoa" id="HelroT162747">
    <property type="protein sequence ID" value="HelroP162747"/>
    <property type="gene ID" value="HelroG162747"/>
</dbReference>
<dbReference type="Proteomes" id="UP000015101">
    <property type="component" value="Unassembled WGS sequence"/>
</dbReference>
<dbReference type="InParanoid" id="T1ET29"/>
<protein>
    <submittedName>
        <fullName evidence="1 2">Uncharacterized protein</fullName>
    </submittedName>
</protein>
<organism evidence="2 3">
    <name type="scientific">Helobdella robusta</name>
    <name type="common">Californian leech</name>
    <dbReference type="NCBI Taxonomy" id="6412"/>
    <lineage>
        <taxon>Eukaryota</taxon>
        <taxon>Metazoa</taxon>
        <taxon>Spiralia</taxon>
        <taxon>Lophotrochozoa</taxon>
        <taxon>Annelida</taxon>
        <taxon>Clitellata</taxon>
        <taxon>Hirudinea</taxon>
        <taxon>Rhynchobdellida</taxon>
        <taxon>Glossiphoniidae</taxon>
        <taxon>Helobdella</taxon>
    </lineage>
</organism>
<keyword evidence="3" id="KW-1185">Reference proteome</keyword>
<gene>
    <name evidence="2" type="primary">20199729</name>
    <name evidence="1" type="ORF">HELRODRAFT_162747</name>
</gene>
<reference evidence="1 3" key="2">
    <citation type="journal article" date="2013" name="Nature">
        <title>Insights into bilaterian evolution from three spiralian genomes.</title>
        <authorList>
            <person name="Simakov O."/>
            <person name="Marletaz F."/>
            <person name="Cho S.J."/>
            <person name="Edsinger-Gonzales E."/>
            <person name="Havlak P."/>
            <person name="Hellsten U."/>
            <person name="Kuo D.H."/>
            <person name="Larsson T."/>
            <person name="Lv J."/>
            <person name="Arendt D."/>
            <person name="Savage R."/>
            <person name="Osoegawa K."/>
            <person name="de Jong P."/>
            <person name="Grimwood J."/>
            <person name="Chapman J.A."/>
            <person name="Shapiro H."/>
            <person name="Aerts A."/>
            <person name="Otillar R.P."/>
            <person name="Terry A.Y."/>
            <person name="Boore J.L."/>
            <person name="Grigoriev I.V."/>
            <person name="Lindberg D.R."/>
            <person name="Seaver E.C."/>
            <person name="Weisblat D.A."/>
            <person name="Putnam N.H."/>
            <person name="Rokhsar D.S."/>
        </authorList>
    </citation>
    <scope>NUCLEOTIDE SEQUENCE</scope>
</reference>
<evidence type="ECO:0000313" key="2">
    <source>
        <dbReference type="EnsemblMetazoa" id="HelroP162747"/>
    </source>
</evidence>
<dbReference type="CTD" id="20199729"/>
<evidence type="ECO:0000313" key="1">
    <source>
        <dbReference type="EMBL" id="ESN99232.1"/>
    </source>
</evidence>
<reference evidence="2" key="3">
    <citation type="submission" date="2015-06" db="UniProtKB">
        <authorList>
            <consortium name="EnsemblMetazoa"/>
        </authorList>
    </citation>
    <scope>IDENTIFICATION</scope>
</reference>
<dbReference type="GeneID" id="20199729"/>
<dbReference type="HOGENOM" id="CLU_2239464_0_0_1"/>
<sequence length="105" mass="11916">MENRWSLGTKMLLDEIPRENNATDAFDATLSTPLHHSTPLAHNLKCNTKLQTNKCNETFINTANTPQNFNSSSSCTRVLWQINFFPSQASGFVCRKNQLKATLNW</sequence>
<proteinExistence type="predicted"/>
<dbReference type="AlphaFoldDB" id="T1ET29"/>
<dbReference type="KEGG" id="hro:HELRODRAFT_162747"/>
<dbReference type="EMBL" id="KB097143">
    <property type="protein sequence ID" value="ESN99232.1"/>
    <property type="molecule type" value="Genomic_DNA"/>
</dbReference>
<evidence type="ECO:0000313" key="3">
    <source>
        <dbReference type="Proteomes" id="UP000015101"/>
    </source>
</evidence>
<name>T1ET29_HELRO</name>
<dbReference type="EMBL" id="AMQM01001156">
    <property type="status" value="NOT_ANNOTATED_CDS"/>
    <property type="molecule type" value="Genomic_DNA"/>
</dbReference>
<accession>T1ET29</accession>
<reference evidence="3" key="1">
    <citation type="submission" date="2012-12" db="EMBL/GenBank/DDBJ databases">
        <authorList>
            <person name="Hellsten U."/>
            <person name="Grimwood J."/>
            <person name="Chapman J.A."/>
            <person name="Shapiro H."/>
            <person name="Aerts A."/>
            <person name="Otillar R.P."/>
            <person name="Terry A.Y."/>
            <person name="Boore J.L."/>
            <person name="Simakov O."/>
            <person name="Marletaz F."/>
            <person name="Cho S.-J."/>
            <person name="Edsinger-Gonzales E."/>
            <person name="Havlak P."/>
            <person name="Kuo D.-H."/>
            <person name="Larsson T."/>
            <person name="Lv J."/>
            <person name="Arendt D."/>
            <person name="Savage R."/>
            <person name="Osoegawa K."/>
            <person name="de Jong P."/>
            <person name="Lindberg D.R."/>
            <person name="Seaver E.C."/>
            <person name="Weisblat D.A."/>
            <person name="Putnam N.H."/>
            <person name="Grigoriev I.V."/>
            <person name="Rokhsar D.S."/>
        </authorList>
    </citation>
    <scope>NUCLEOTIDE SEQUENCE</scope>
</reference>